<name>A0A1G4AUJ8_9PEZI</name>
<dbReference type="AlphaFoldDB" id="A0A1G4AUJ8"/>
<keyword evidence="2" id="KW-1185">Reference proteome</keyword>
<evidence type="ECO:0000313" key="1">
    <source>
        <dbReference type="EMBL" id="OHE92781.1"/>
    </source>
</evidence>
<dbReference type="OrthoDB" id="4761172at2759"/>
<protein>
    <submittedName>
        <fullName evidence="1">Uncharacterized protein</fullName>
    </submittedName>
</protein>
<organism evidence="1 2">
    <name type="scientific">Colletotrichum orchidophilum</name>
    <dbReference type="NCBI Taxonomy" id="1209926"/>
    <lineage>
        <taxon>Eukaryota</taxon>
        <taxon>Fungi</taxon>
        <taxon>Dikarya</taxon>
        <taxon>Ascomycota</taxon>
        <taxon>Pezizomycotina</taxon>
        <taxon>Sordariomycetes</taxon>
        <taxon>Hypocreomycetidae</taxon>
        <taxon>Glomerellales</taxon>
        <taxon>Glomerellaceae</taxon>
        <taxon>Colletotrichum</taxon>
    </lineage>
</organism>
<dbReference type="Proteomes" id="UP000176998">
    <property type="component" value="Unassembled WGS sequence"/>
</dbReference>
<reference evidence="1 2" key="1">
    <citation type="submission" date="2016-09" db="EMBL/GenBank/DDBJ databases">
        <authorList>
            <person name="Capua I."/>
            <person name="De Benedictis P."/>
            <person name="Joannis T."/>
            <person name="Lombin L.H."/>
            <person name="Cattoli G."/>
        </authorList>
    </citation>
    <scope>NUCLEOTIDE SEQUENCE [LARGE SCALE GENOMIC DNA]</scope>
    <source>
        <strain evidence="1 2">IMI 309357</strain>
    </source>
</reference>
<sequence>MALGMDSWFVLKCQNVHKRFGLCQNTQVMLQALEDTKTTAIDMAEVGRMLRLSPQRRQAMINTIRKCTERMTKQERHKEDETRECALIIHMCTEVLEIANRPSPTVFPFLKLPREIRARVLRMIVCPNPKACRMPALKRIQDKYRCNCANPEVKSLGLMAKQQFYIYRTLGAALRDEFFQVYYDEQTQYFSCCCELLGQLKANSNLFNHLRKAEIHWCGPQSDMAFIKLAECPNLKEVTIKISKATTATFNKREEMMSDHFLLNYKTKRITDSLGADELFAIRGILDVDVQHIQAAQKLQLTEFDRQGLLSALRATIKQPKPTTTRAPRGNWGMYLR</sequence>
<accession>A0A1G4AUJ8</accession>
<gene>
    <name evidence="1" type="ORF">CORC01_11931</name>
</gene>
<proteinExistence type="predicted"/>
<dbReference type="EMBL" id="MJBS01000137">
    <property type="protein sequence ID" value="OHE92781.1"/>
    <property type="molecule type" value="Genomic_DNA"/>
</dbReference>
<comment type="caution">
    <text evidence="1">The sequence shown here is derived from an EMBL/GenBank/DDBJ whole genome shotgun (WGS) entry which is preliminary data.</text>
</comment>
<dbReference type="GeneID" id="34565063"/>
<evidence type="ECO:0000313" key="2">
    <source>
        <dbReference type="Proteomes" id="UP000176998"/>
    </source>
</evidence>
<dbReference type="RefSeq" id="XP_022469949.1">
    <property type="nucleotide sequence ID" value="XM_022623553.1"/>
</dbReference>